<evidence type="ECO:0000313" key="4">
    <source>
        <dbReference type="Proteomes" id="UP000325030"/>
    </source>
</evidence>
<evidence type="ECO:0000313" key="2">
    <source>
        <dbReference type="EMBL" id="BBG26417.1"/>
    </source>
</evidence>
<evidence type="ECO:0000313" key="3">
    <source>
        <dbReference type="Proteomes" id="UP000322983"/>
    </source>
</evidence>
<sequence length="47" mass="5721">MYVSPTYSTEFRVSFPHERELRAFDKESRKSFPPTLKVRRPLDEINY</sequence>
<gene>
    <name evidence="1" type="ORF">IC006_0956</name>
    <name evidence="2" type="ORF">IC007_0925</name>
</gene>
<dbReference type="EMBL" id="AP018930">
    <property type="protein sequence ID" value="BBG26417.1"/>
    <property type="molecule type" value="Genomic_DNA"/>
</dbReference>
<dbReference type="Proteomes" id="UP000325030">
    <property type="component" value="Chromosome"/>
</dbReference>
<reference evidence="2 3" key="2">
    <citation type="journal article" date="2020" name="Int. J. Syst. Evol. Microbiol.">
        <title>Sulfuracidifex tepidarius gen. nov., sp. nov. and transfer of Sulfolobus metallicus Huber and Stetter 1992 to the genus Sulfuracidifex as Sulfuracidifex metallicus comb. nov.</title>
        <authorList>
            <person name="Itoh T."/>
            <person name="Miura T."/>
            <person name="Sakai H.D."/>
            <person name="Kato S."/>
            <person name="Ohkuma M."/>
            <person name="Takashina T."/>
        </authorList>
    </citation>
    <scope>NUCLEOTIDE SEQUENCE</scope>
    <source>
        <strain evidence="1 3">IC-006</strain>
        <strain evidence="2">IC-007</strain>
    </source>
</reference>
<accession>A0A510DUG7</accession>
<evidence type="ECO:0000313" key="1">
    <source>
        <dbReference type="EMBL" id="BBG23668.1"/>
    </source>
</evidence>
<accession>A0A510E1S1</accession>
<proteinExistence type="predicted"/>
<organism evidence="2 4">
    <name type="scientific">Sulfuracidifex tepidarius</name>
    <dbReference type="NCBI Taxonomy" id="1294262"/>
    <lineage>
        <taxon>Archaea</taxon>
        <taxon>Thermoproteota</taxon>
        <taxon>Thermoprotei</taxon>
        <taxon>Sulfolobales</taxon>
        <taxon>Sulfolobaceae</taxon>
        <taxon>Sulfuracidifex</taxon>
    </lineage>
</organism>
<dbReference type="KEGG" id="step:IC006_0956"/>
<name>A0A510E1S1_9CREN</name>
<reference evidence="4" key="1">
    <citation type="submission" date="2018-09" db="EMBL/GenBank/DDBJ databases">
        <title>Complete Genome Sequencing of Sulfolobus sp. JCM 16834.</title>
        <authorList>
            <person name="Kato S."/>
            <person name="Itoh T."/>
            <person name="Ohkuma M."/>
        </authorList>
    </citation>
    <scope>NUCLEOTIDE SEQUENCE [LARGE SCALE GENOMIC DNA]</scope>
    <source>
        <strain evidence="4">IC-007</strain>
    </source>
</reference>
<dbReference type="AlphaFoldDB" id="A0A510E1S1"/>
<keyword evidence="3" id="KW-1185">Reference proteome</keyword>
<dbReference type="Proteomes" id="UP000322983">
    <property type="component" value="Chromosome"/>
</dbReference>
<protein>
    <submittedName>
        <fullName evidence="2">Uncharacterized protein</fullName>
    </submittedName>
</protein>
<dbReference type="EMBL" id="AP018929">
    <property type="protein sequence ID" value="BBG23668.1"/>
    <property type="molecule type" value="Genomic_DNA"/>
</dbReference>